<feature type="region of interest" description="Disordered" evidence="1">
    <location>
        <begin position="47"/>
        <end position="69"/>
    </location>
</feature>
<evidence type="ECO:0000313" key="4">
    <source>
        <dbReference type="Proteomes" id="UP001321749"/>
    </source>
</evidence>
<gene>
    <name evidence="3" type="ORF">QBC42DRAFT_257553</name>
</gene>
<evidence type="ECO:0000313" key="3">
    <source>
        <dbReference type="EMBL" id="KAK4467051.1"/>
    </source>
</evidence>
<feature type="compositionally biased region" description="Basic and acidic residues" evidence="1">
    <location>
        <begin position="461"/>
        <end position="480"/>
    </location>
</feature>
<proteinExistence type="predicted"/>
<evidence type="ECO:0000259" key="2">
    <source>
        <dbReference type="PROSITE" id="PS50003"/>
    </source>
</evidence>
<feature type="compositionally biased region" description="Low complexity" evidence="1">
    <location>
        <begin position="819"/>
        <end position="835"/>
    </location>
</feature>
<accession>A0AAV9I236</accession>
<reference evidence="3" key="2">
    <citation type="submission" date="2023-06" db="EMBL/GenBank/DDBJ databases">
        <authorList>
            <consortium name="Lawrence Berkeley National Laboratory"/>
            <person name="Mondo S.J."/>
            <person name="Hensen N."/>
            <person name="Bonometti L."/>
            <person name="Westerberg I."/>
            <person name="Brannstrom I.O."/>
            <person name="Guillou S."/>
            <person name="Cros-Aarteil S."/>
            <person name="Calhoun S."/>
            <person name="Haridas S."/>
            <person name="Kuo A."/>
            <person name="Pangilinan J."/>
            <person name="Riley R."/>
            <person name="Labutti K."/>
            <person name="Andreopoulos B."/>
            <person name="Lipzen A."/>
            <person name="Chen C."/>
            <person name="Yanf M."/>
            <person name="Daum C."/>
            <person name="Ng V."/>
            <person name="Clum A."/>
            <person name="Steindorff A."/>
            <person name="Ohm R."/>
            <person name="Martin F."/>
            <person name="Silar P."/>
            <person name="Natvig D."/>
            <person name="Lalanne C."/>
            <person name="Gautier V."/>
            <person name="Ament-Velasquez S.L."/>
            <person name="Kruys A."/>
            <person name="Hutchinson M.I."/>
            <person name="Powell A.J."/>
            <person name="Barry K."/>
            <person name="Miller A.N."/>
            <person name="Grigoriev I.V."/>
            <person name="Debuchy R."/>
            <person name="Gladieux P."/>
            <person name="Thoren M.H."/>
            <person name="Johannesson H."/>
        </authorList>
    </citation>
    <scope>NUCLEOTIDE SEQUENCE</scope>
    <source>
        <strain evidence="3">PSN324</strain>
    </source>
</reference>
<feature type="compositionally biased region" description="Gly residues" evidence="1">
    <location>
        <begin position="776"/>
        <end position="788"/>
    </location>
</feature>
<dbReference type="PANTHER" id="PTHR38700">
    <property type="entry name" value="YALI0E22418P"/>
    <property type="match status" value="1"/>
</dbReference>
<organism evidence="3 4">
    <name type="scientific">Cladorrhinum samala</name>
    <dbReference type="NCBI Taxonomy" id="585594"/>
    <lineage>
        <taxon>Eukaryota</taxon>
        <taxon>Fungi</taxon>
        <taxon>Dikarya</taxon>
        <taxon>Ascomycota</taxon>
        <taxon>Pezizomycotina</taxon>
        <taxon>Sordariomycetes</taxon>
        <taxon>Sordariomycetidae</taxon>
        <taxon>Sordariales</taxon>
        <taxon>Podosporaceae</taxon>
        <taxon>Cladorrhinum</taxon>
    </lineage>
</organism>
<dbReference type="SUPFAM" id="SSF50729">
    <property type="entry name" value="PH domain-like"/>
    <property type="match status" value="1"/>
</dbReference>
<protein>
    <recommendedName>
        <fullName evidence="2">PH domain-containing protein</fullName>
    </recommendedName>
</protein>
<dbReference type="InterPro" id="IPR011993">
    <property type="entry name" value="PH-like_dom_sf"/>
</dbReference>
<reference evidence="3" key="1">
    <citation type="journal article" date="2023" name="Mol. Phylogenet. Evol.">
        <title>Genome-scale phylogeny and comparative genomics of the fungal order Sordariales.</title>
        <authorList>
            <person name="Hensen N."/>
            <person name="Bonometti L."/>
            <person name="Westerberg I."/>
            <person name="Brannstrom I.O."/>
            <person name="Guillou S."/>
            <person name="Cros-Aarteil S."/>
            <person name="Calhoun S."/>
            <person name="Haridas S."/>
            <person name="Kuo A."/>
            <person name="Mondo S."/>
            <person name="Pangilinan J."/>
            <person name="Riley R."/>
            <person name="LaButti K."/>
            <person name="Andreopoulos B."/>
            <person name="Lipzen A."/>
            <person name="Chen C."/>
            <person name="Yan M."/>
            <person name="Daum C."/>
            <person name="Ng V."/>
            <person name="Clum A."/>
            <person name="Steindorff A."/>
            <person name="Ohm R.A."/>
            <person name="Martin F."/>
            <person name="Silar P."/>
            <person name="Natvig D.O."/>
            <person name="Lalanne C."/>
            <person name="Gautier V."/>
            <person name="Ament-Velasquez S.L."/>
            <person name="Kruys A."/>
            <person name="Hutchinson M.I."/>
            <person name="Powell A.J."/>
            <person name="Barry K."/>
            <person name="Miller A.N."/>
            <person name="Grigoriev I.V."/>
            <person name="Debuchy R."/>
            <person name="Gladieux P."/>
            <person name="Hiltunen Thoren M."/>
            <person name="Johannesson H."/>
        </authorList>
    </citation>
    <scope>NUCLEOTIDE SEQUENCE</scope>
    <source>
        <strain evidence="3">PSN324</strain>
    </source>
</reference>
<feature type="region of interest" description="Disordered" evidence="1">
    <location>
        <begin position="356"/>
        <end position="410"/>
    </location>
</feature>
<sequence length="848" mass="92276">MQHQMQVTASAALPTPLSPTLVRAFSPVFEKFSFFKRIGRRIANKVNVGAPSPKSSSTESQHSPSGPIPLIWSTSSIGTPDTGLREGQKFVHISRSATMPHTNYIEVGGRGVVPQLDAPRGASNHVAILCKGVPVDIPIDGNTTVRQVLVELSATRWGQAINPNTAVIIESFNKLGIERRLRREERIRDILSTWGNETENALVLSLEVRETDEELDLSNVPKSDQAPKGFVVNMHYLRGPNKWSKRYIILNESGQLVASKKQDPRPGDKDVIQCCHLSDYDIYIPTEAQMRKNLKPPKKYCFAVKSQQKESLFVNTGNYVHFFSTEDPSVARKFRSHVHAWRSWYLATRLELLERDKKPPQTVPAPPQSRRMSISRERPAPNGYKPRISVDESAYPTSPPEPLINSKRLNQPLEEYGKTRTSEQTTELLAPKPLSPAKAAIVEANAAEFAANGLLGSAYEERRQQAQKEEKWAGQAHYDDPSSPASPFTDGPSLLNQQAGPGASHASPKADYAQLSSKTDRKPLPQMVAGKPAGWFPSALEHSAQQRTSNPPVQLPSQPLVRRPSNGSRMQQPIARSMSRRIPQDGPGPGTGLEHGHPQRRANQPPQPLIDLTPGFVEAPQWSREGRGRGVRAPQGKPLVDLATGPSASLYQEGPPKPLIRREDVPPPSSAGQTLLQQQESRAAAAAAASGARPMNSSRAAAPIVGRPTTSSGPMRRGTVKSSAGGMVGAVGGGRPGTSGSYGQQGPMQGQSMQGQQHVMTESSRSRGVSMSVGEKVGGWIGGVGKGQMGENTWQQQGQNQGQHRRRGMSAAVGGHQMVGGQQRLQQEQQQMGQSMKERGRNGSMRSQ</sequence>
<dbReference type="Gene3D" id="2.30.29.30">
    <property type="entry name" value="Pleckstrin-homology domain (PH domain)/Phosphotyrosine-binding domain (PTB)"/>
    <property type="match status" value="1"/>
</dbReference>
<feature type="compositionally biased region" description="Polar residues" evidence="1">
    <location>
        <begin position="670"/>
        <end position="681"/>
    </location>
</feature>
<dbReference type="AlphaFoldDB" id="A0AAV9I236"/>
<feature type="compositionally biased region" description="Polar residues" evidence="1">
    <location>
        <begin position="543"/>
        <end position="557"/>
    </location>
</feature>
<feature type="domain" description="PH" evidence="2">
    <location>
        <begin position="224"/>
        <end position="353"/>
    </location>
</feature>
<dbReference type="InterPro" id="IPR001849">
    <property type="entry name" value="PH_domain"/>
</dbReference>
<keyword evidence="4" id="KW-1185">Reference proteome</keyword>
<dbReference type="PROSITE" id="PS50003">
    <property type="entry name" value="PH_DOMAIN"/>
    <property type="match status" value="1"/>
</dbReference>
<dbReference type="Gene3D" id="3.10.20.90">
    <property type="entry name" value="Phosphatidylinositol 3-kinase Catalytic Subunit, Chain A, domain 1"/>
    <property type="match status" value="1"/>
</dbReference>
<dbReference type="EMBL" id="MU864928">
    <property type="protein sequence ID" value="KAK4467051.1"/>
    <property type="molecule type" value="Genomic_DNA"/>
</dbReference>
<feature type="compositionally biased region" description="Low complexity" evidence="1">
    <location>
        <begin position="738"/>
        <end position="775"/>
    </location>
</feature>
<dbReference type="PANTHER" id="PTHR38700:SF1">
    <property type="entry name" value="PH DOMAIN-CONTAINING PROTEIN"/>
    <property type="match status" value="1"/>
</dbReference>
<dbReference type="Proteomes" id="UP001321749">
    <property type="component" value="Unassembled WGS sequence"/>
</dbReference>
<feature type="region of interest" description="Disordered" evidence="1">
    <location>
        <begin position="461"/>
        <end position="848"/>
    </location>
</feature>
<name>A0AAV9I236_9PEZI</name>
<feature type="compositionally biased region" description="Polar residues" evidence="1">
    <location>
        <begin position="53"/>
        <end position="64"/>
    </location>
</feature>
<evidence type="ECO:0000256" key="1">
    <source>
        <dbReference type="SAM" id="MobiDB-lite"/>
    </source>
</evidence>
<comment type="caution">
    <text evidence="3">The sequence shown here is derived from an EMBL/GenBank/DDBJ whole genome shotgun (WGS) entry which is preliminary data.</text>
</comment>
<feature type="compositionally biased region" description="Gly residues" evidence="1">
    <location>
        <begin position="726"/>
        <end position="737"/>
    </location>
</feature>